<feature type="binding site" evidence="10">
    <location>
        <position position="200"/>
    </location>
    <ligand>
        <name>substrate</name>
    </ligand>
</feature>
<dbReference type="PANTHER" id="PTHR32119">
    <property type="entry name" value="OROTIDINE 5'-PHOSPHATE DECARBOXYLASE"/>
    <property type="match status" value="1"/>
</dbReference>
<feature type="binding site" evidence="10">
    <location>
        <position position="39"/>
    </location>
    <ligand>
        <name>substrate</name>
    </ligand>
</feature>
<feature type="binding site" evidence="10">
    <location>
        <position position="191"/>
    </location>
    <ligand>
        <name>substrate</name>
    </ligand>
</feature>
<gene>
    <name evidence="13" type="ORF">A2664_00290</name>
</gene>
<reference evidence="13 14" key="1">
    <citation type="journal article" date="2016" name="Nat. Commun.">
        <title>Thousands of microbial genomes shed light on interconnected biogeochemical processes in an aquifer system.</title>
        <authorList>
            <person name="Anantharaman K."/>
            <person name="Brown C.T."/>
            <person name="Hug L.A."/>
            <person name="Sharon I."/>
            <person name="Castelle C.J."/>
            <person name="Probst A.J."/>
            <person name="Thomas B.C."/>
            <person name="Singh A."/>
            <person name="Wilkins M.J."/>
            <person name="Karaoz U."/>
            <person name="Brodie E.L."/>
            <person name="Williams K.H."/>
            <person name="Hubbard S.S."/>
            <person name="Banfield J.F."/>
        </authorList>
    </citation>
    <scope>NUCLEOTIDE SEQUENCE [LARGE SCALE GENOMIC DNA]</scope>
</reference>
<dbReference type="InterPro" id="IPR018089">
    <property type="entry name" value="OMPdecase_AS"/>
</dbReference>
<feature type="binding site" evidence="10">
    <location>
        <position position="220"/>
    </location>
    <ligand>
        <name>substrate</name>
    </ligand>
</feature>
<protein>
    <recommendedName>
        <fullName evidence="4 11">Orotidine 5'-phosphate decarboxylase</fullName>
        <ecNumber evidence="3 11">4.1.1.23</ecNumber>
    </recommendedName>
</protein>
<accession>A0A1G2M4C9</accession>
<dbReference type="PANTHER" id="PTHR32119:SF2">
    <property type="entry name" value="OROTIDINE 5'-PHOSPHATE DECARBOXYLASE"/>
    <property type="match status" value="1"/>
</dbReference>
<evidence type="ECO:0000256" key="9">
    <source>
        <dbReference type="PIRSR" id="PIRSR614732-1"/>
    </source>
</evidence>
<dbReference type="Pfam" id="PF00215">
    <property type="entry name" value="OMPdecase"/>
    <property type="match status" value="1"/>
</dbReference>
<feature type="binding site" evidence="10">
    <location>
        <position position="17"/>
    </location>
    <ligand>
        <name>substrate</name>
    </ligand>
</feature>
<evidence type="ECO:0000259" key="12">
    <source>
        <dbReference type="SMART" id="SM00934"/>
    </source>
</evidence>
<feature type="active site" description="For OMPdecase activity" evidence="9">
    <location>
        <position position="69"/>
    </location>
</feature>
<dbReference type="NCBIfam" id="TIGR01740">
    <property type="entry name" value="pyrF"/>
    <property type="match status" value="1"/>
</dbReference>
<dbReference type="GO" id="GO:0005829">
    <property type="term" value="C:cytosol"/>
    <property type="evidence" value="ECO:0007669"/>
    <property type="project" value="TreeGrafter"/>
</dbReference>
<evidence type="ECO:0000256" key="4">
    <source>
        <dbReference type="ARBA" id="ARBA00021923"/>
    </source>
</evidence>
<dbReference type="InterPro" id="IPR014732">
    <property type="entry name" value="OMPdecase"/>
</dbReference>
<feature type="domain" description="Orotidine 5'-phosphate decarboxylase" evidence="12">
    <location>
        <begin position="11"/>
        <end position="238"/>
    </location>
</feature>
<dbReference type="InterPro" id="IPR013785">
    <property type="entry name" value="Aldolase_TIM"/>
</dbReference>
<dbReference type="Proteomes" id="UP000178873">
    <property type="component" value="Unassembled WGS sequence"/>
</dbReference>
<comment type="catalytic activity">
    <reaction evidence="8 11">
        <text>orotidine 5'-phosphate + H(+) = UMP + CO2</text>
        <dbReference type="Rhea" id="RHEA:11596"/>
        <dbReference type="ChEBI" id="CHEBI:15378"/>
        <dbReference type="ChEBI" id="CHEBI:16526"/>
        <dbReference type="ChEBI" id="CHEBI:57538"/>
        <dbReference type="ChEBI" id="CHEBI:57865"/>
        <dbReference type="EC" id="4.1.1.23"/>
    </reaction>
</comment>
<evidence type="ECO:0000256" key="10">
    <source>
        <dbReference type="PIRSR" id="PIRSR614732-2"/>
    </source>
</evidence>
<comment type="similarity">
    <text evidence="11">Belongs to the OMP decarboxylase family.</text>
</comment>
<evidence type="ECO:0000256" key="6">
    <source>
        <dbReference type="ARBA" id="ARBA00022975"/>
    </source>
</evidence>
<dbReference type="InterPro" id="IPR001754">
    <property type="entry name" value="OMPdeCOase_dom"/>
</dbReference>
<dbReference type="CDD" id="cd04725">
    <property type="entry name" value="OMP_decarboxylase_like"/>
    <property type="match status" value="1"/>
</dbReference>
<dbReference type="PROSITE" id="PS00156">
    <property type="entry name" value="OMPDECASE"/>
    <property type="match status" value="1"/>
</dbReference>
<dbReference type="STRING" id="1802301.A2664_00290"/>
<evidence type="ECO:0000256" key="3">
    <source>
        <dbReference type="ARBA" id="ARBA00012321"/>
    </source>
</evidence>
<organism evidence="13 14">
    <name type="scientific">Candidatus Taylorbacteria bacterium RIFCSPHIGHO2_01_FULL_46_22b</name>
    <dbReference type="NCBI Taxonomy" id="1802301"/>
    <lineage>
        <taxon>Bacteria</taxon>
        <taxon>Candidatus Tayloriibacteriota</taxon>
    </lineage>
</organism>
<comment type="function">
    <text evidence="1">Catalyzes the decarboxylation of orotidine 5'-monophosphate (OMP) to uridine 5'-monophosphate (UMP).</text>
</comment>
<dbReference type="SMART" id="SM00934">
    <property type="entry name" value="OMPdecase"/>
    <property type="match status" value="1"/>
</dbReference>
<sequence length="254" mass="27498">MSEPNTRDSSRIILALDVPTVEEARKVMEQVVDQIRWVKVGLELITAQLAGEVVAVARSLGFETFWDGKPKDVPRTVAAAVREAAKHGAKFINVHADSGVEALLAAVANKGDADLLAVSELTSHDTENVELDHGASRNAKVLYLARMAAYTRCDGLICSPKELAFLARYSGRKEHPEVQLGNLIKVIPGTRSPGAEHQDQKNVETQEVAIENGADWLVIGNEILRNPKLPPRDAAEALNVRIAQAIEFGKGGQS</sequence>
<keyword evidence="5 11" id="KW-0210">Decarboxylase</keyword>
<keyword evidence="7 11" id="KW-0456">Lyase</keyword>
<proteinExistence type="inferred from homology"/>
<dbReference type="EMBL" id="MHRF01000003">
    <property type="protein sequence ID" value="OHA18653.1"/>
    <property type="molecule type" value="Genomic_DNA"/>
</dbReference>
<dbReference type="SUPFAM" id="SSF51366">
    <property type="entry name" value="Ribulose-phoshate binding barrel"/>
    <property type="match status" value="1"/>
</dbReference>
<evidence type="ECO:0000313" key="13">
    <source>
        <dbReference type="EMBL" id="OHA18653.1"/>
    </source>
</evidence>
<evidence type="ECO:0000256" key="2">
    <source>
        <dbReference type="ARBA" id="ARBA00004861"/>
    </source>
</evidence>
<dbReference type="GO" id="GO:0006207">
    <property type="term" value="P:'de novo' pyrimidine nucleobase biosynthetic process"/>
    <property type="evidence" value="ECO:0007669"/>
    <property type="project" value="InterPro"/>
</dbReference>
<comment type="pathway">
    <text evidence="2 11">Pyrimidine metabolism; UMP biosynthesis via de novo pathway; UMP from orotate: step 2/2.</text>
</comment>
<dbReference type="Gene3D" id="3.20.20.70">
    <property type="entry name" value="Aldolase class I"/>
    <property type="match status" value="1"/>
</dbReference>
<comment type="caution">
    <text evidence="13">The sequence shown here is derived from an EMBL/GenBank/DDBJ whole genome shotgun (WGS) entry which is preliminary data.</text>
</comment>
<evidence type="ECO:0000256" key="5">
    <source>
        <dbReference type="ARBA" id="ARBA00022793"/>
    </source>
</evidence>
<feature type="active site" description="For OMPdecase activity" evidence="9">
    <location>
        <position position="67"/>
    </location>
</feature>
<name>A0A1G2M4C9_9BACT</name>
<evidence type="ECO:0000256" key="1">
    <source>
        <dbReference type="ARBA" id="ARBA00002356"/>
    </source>
</evidence>
<evidence type="ECO:0000256" key="7">
    <source>
        <dbReference type="ARBA" id="ARBA00023239"/>
    </source>
</evidence>
<dbReference type="AlphaFoldDB" id="A0A1G2M4C9"/>
<feature type="active site" description="For OMPdecase activity" evidence="9">
    <location>
        <position position="72"/>
    </location>
</feature>
<evidence type="ECO:0000313" key="14">
    <source>
        <dbReference type="Proteomes" id="UP000178873"/>
    </source>
</evidence>
<dbReference type="UniPathway" id="UPA00070">
    <property type="reaction ID" value="UER00120"/>
</dbReference>
<dbReference type="EC" id="4.1.1.23" evidence="3 11"/>
<dbReference type="GO" id="GO:0044205">
    <property type="term" value="P:'de novo' UMP biosynthetic process"/>
    <property type="evidence" value="ECO:0007669"/>
    <property type="project" value="UniProtKB-UniPathway"/>
</dbReference>
<evidence type="ECO:0000256" key="11">
    <source>
        <dbReference type="RuleBase" id="RU000512"/>
    </source>
</evidence>
<keyword evidence="6 11" id="KW-0665">Pyrimidine biosynthesis</keyword>
<feature type="binding site" evidence="10">
    <location>
        <position position="122"/>
    </location>
    <ligand>
        <name>substrate</name>
    </ligand>
</feature>
<dbReference type="InterPro" id="IPR011060">
    <property type="entry name" value="RibuloseP-bd_barrel"/>
</dbReference>
<evidence type="ECO:0000256" key="8">
    <source>
        <dbReference type="ARBA" id="ARBA00049157"/>
    </source>
</evidence>
<dbReference type="GO" id="GO:0004590">
    <property type="term" value="F:orotidine-5'-phosphate decarboxylase activity"/>
    <property type="evidence" value="ECO:0007669"/>
    <property type="project" value="UniProtKB-EC"/>
</dbReference>